<feature type="domain" description="THIF-type NAD/FAD binding fold" evidence="6">
    <location>
        <begin position="262"/>
        <end position="460"/>
    </location>
</feature>
<dbReference type="SUPFAM" id="SSF69572">
    <property type="entry name" value="Activating enzymes of the ubiquitin-like proteins"/>
    <property type="match status" value="1"/>
</dbReference>
<keyword evidence="3" id="KW-0378">Hydrolase</keyword>
<dbReference type="GO" id="GO:0046872">
    <property type="term" value="F:metal ion binding"/>
    <property type="evidence" value="ECO:0007669"/>
    <property type="project" value="UniProtKB-KW"/>
</dbReference>
<sequence>MHFLDSTVADVEREVAAHPAERGGALLGPAGLALVTRFLADPDGRTSDVSYNSSDRLEQWVREVEREEDLEFKGILHSHPASMDHPSGQDHRAYADSLRLNPARGTFLAPIVTHRPADPQRPHEIPLAGGKMSVYRAVPAADGTVRVLLEPSSVVPLDEHVRAAADALGGEVTRPPAPGTVGGTLLLTATITLPGGEELTILAGPSYPLLPPAVLRTRPGRPTESVRIEWRPGQDLAAALPRAVSVRAGLAARTRGMVSAALAGRRVLLAGAGSVGSVLADQLVRSGVEKLTLLDPDEVSPENLSRSVYHLADVGRPKTEALAGHLRSVQPEAEVATLTTTVAAVGEGLDELVRSHDLIIGCTDDPSAQAALNYFACAADRPSLYIGLYAGAQAGELVYAVPGLTSCYRCATGLRHSGDAVRPATDYGTGRLAGEIALGPDIAHVTTAAAKVALALLHLDEDTPARAFLWPALLARRNVILLSNTREFDFFPKVFDGVPNQEAYQSLWMPADGNPECEVCGENRAEAVFTPAPDLSAVVRTVA</sequence>
<feature type="domain" description="JAB" evidence="7">
    <location>
        <begin position="12"/>
        <end position="98"/>
    </location>
</feature>
<dbReference type="RefSeq" id="WP_184955736.1">
    <property type="nucleotide sequence ID" value="NZ_BOMC01000033.1"/>
</dbReference>
<keyword evidence="8" id="KW-0548">Nucleotidyltransferase</keyword>
<dbReference type="InterPro" id="IPR045886">
    <property type="entry name" value="ThiF/MoeB/HesA"/>
</dbReference>
<name>A0A7W7CZW0_9ACTN</name>
<dbReference type="PANTHER" id="PTHR43267:SF2">
    <property type="entry name" value="TRNA THREONYLCARBAMOYLADENOSINE DEHYDRATASE 1-RELATED"/>
    <property type="match status" value="1"/>
</dbReference>
<dbReference type="InterPro" id="IPR000594">
    <property type="entry name" value="ThiF_NAD_FAD-bd"/>
</dbReference>
<dbReference type="Gene3D" id="3.40.50.720">
    <property type="entry name" value="NAD(P)-binding Rossmann-like Domain"/>
    <property type="match status" value="1"/>
</dbReference>
<keyword evidence="8" id="KW-0647">Proteasome</keyword>
<accession>A0A7W7CZW0</accession>
<evidence type="ECO:0000256" key="1">
    <source>
        <dbReference type="ARBA" id="ARBA00022670"/>
    </source>
</evidence>
<evidence type="ECO:0000259" key="6">
    <source>
        <dbReference type="Pfam" id="PF00899"/>
    </source>
</evidence>
<reference evidence="8 9" key="1">
    <citation type="submission" date="2020-08" db="EMBL/GenBank/DDBJ databases">
        <title>Sequencing the genomes of 1000 actinobacteria strains.</title>
        <authorList>
            <person name="Klenk H.-P."/>
        </authorList>
    </citation>
    <scope>NUCLEOTIDE SEQUENCE [LARGE SCALE GENOMIC DNA]</scope>
    <source>
        <strain evidence="8 9">DSM 45518</strain>
    </source>
</reference>
<dbReference type="GO" id="GO:0000502">
    <property type="term" value="C:proteasome complex"/>
    <property type="evidence" value="ECO:0007669"/>
    <property type="project" value="UniProtKB-KW"/>
</dbReference>
<evidence type="ECO:0000256" key="4">
    <source>
        <dbReference type="ARBA" id="ARBA00022833"/>
    </source>
</evidence>
<dbReference type="GO" id="GO:0008641">
    <property type="term" value="F:ubiquitin-like modifier activating enzyme activity"/>
    <property type="evidence" value="ECO:0007669"/>
    <property type="project" value="InterPro"/>
</dbReference>
<dbReference type="GO" id="GO:0008237">
    <property type="term" value="F:metallopeptidase activity"/>
    <property type="evidence" value="ECO:0007669"/>
    <property type="project" value="UniProtKB-KW"/>
</dbReference>
<keyword evidence="1" id="KW-0645">Protease</keyword>
<organism evidence="8 9">
    <name type="scientific">Paractinoplanes abujensis</name>
    <dbReference type="NCBI Taxonomy" id="882441"/>
    <lineage>
        <taxon>Bacteria</taxon>
        <taxon>Bacillati</taxon>
        <taxon>Actinomycetota</taxon>
        <taxon>Actinomycetes</taxon>
        <taxon>Micromonosporales</taxon>
        <taxon>Micromonosporaceae</taxon>
        <taxon>Paractinoplanes</taxon>
    </lineage>
</organism>
<dbReference type="AlphaFoldDB" id="A0A7W7CZW0"/>
<dbReference type="GO" id="GO:0061503">
    <property type="term" value="F:tRNA threonylcarbamoyladenosine dehydratase"/>
    <property type="evidence" value="ECO:0007669"/>
    <property type="project" value="TreeGrafter"/>
</dbReference>
<evidence type="ECO:0000256" key="3">
    <source>
        <dbReference type="ARBA" id="ARBA00022801"/>
    </source>
</evidence>
<dbReference type="SUPFAM" id="SSF102712">
    <property type="entry name" value="JAB1/MPN domain"/>
    <property type="match status" value="1"/>
</dbReference>
<evidence type="ECO:0000256" key="2">
    <source>
        <dbReference type="ARBA" id="ARBA00022723"/>
    </source>
</evidence>
<dbReference type="EMBL" id="JACHMF010000001">
    <property type="protein sequence ID" value="MBB4697651.1"/>
    <property type="molecule type" value="Genomic_DNA"/>
</dbReference>
<evidence type="ECO:0000259" key="7">
    <source>
        <dbReference type="Pfam" id="PF14464"/>
    </source>
</evidence>
<dbReference type="InterPro" id="IPR035985">
    <property type="entry name" value="Ubiquitin-activating_enz"/>
</dbReference>
<dbReference type="GO" id="GO:0061504">
    <property type="term" value="P:cyclic threonylcarbamoyladenosine biosynthetic process"/>
    <property type="evidence" value="ECO:0007669"/>
    <property type="project" value="TreeGrafter"/>
</dbReference>
<comment type="caution">
    <text evidence="8">The sequence shown here is derived from an EMBL/GenBank/DDBJ whole genome shotgun (WGS) entry which is preliminary data.</text>
</comment>
<gene>
    <name evidence="8" type="ORF">BKA14_007799</name>
</gene>
<dbReference type="Pfam" id="PF14464">
    <property type="entry name" value="Prok-JAB"/>
    <property type="match status" value="1"/>
</dbReference>
<keyword evidence="2" id="KW-0479">Metal-binding</keyword>
<dbReference type="InterPro" id="IPR028090">
    <property type="entry name" value="JAB_dom_prok"/>
</dbReference>
<keyword evidence="4" id="KW-0862">Zinc</keyword>
<dbReference type="Pfam" id="PF00899">
    <property type="entry name" value="ThiF"/>
    <property type="match status" value="1"/>
</dbReference>
<dbReference type="PANTHER" id="PTHR43267">
    <property type="entry name" value="TRNA THREONYLCARBAMOYLADENOSINE DEHYDRATASE"/>
    <property type="match status" value="1"/>
</dbReference>
<dbReference type="Proteomes" id="UP000542742">
    <property type="component" value="Unassembled WGS sequence"/>
</dbReference>
<keyword evidence="5" id="KW-0482">Metalloprotease</keyword>
<dbReference type="GO" id="GO:0016779">
    <property type="term" value="F:nucleotidyltransferase activity"/>
    <property type="evidence" value="ECO:0007669"/>
    <property type="project" value="UniProtKB-KW"/>
</dbReference>
<keyword evidence="8" id="KW-0808">Transferase</keyword>
<dbReference type="Gene3D" id="3.40.140.10">
    <property type="entry name" value="Cytidine Deaminase, domain 2"/>
    <property type="match status" value="1"/>
</dbReference>
<evidence type="ECO:0000313" key="8">
    <source>
        <dbReference type="EMBL" id="MBB4697651.1"/>
    </source>
</evidence>
<keyword evidence="9" id="KW-1185">Reference proteome</keyword>
<evidence type="ECO:0000313" key="9">
    <source>
        <dbReference type="Proteomes" id="UP000542742"/>
    </source>
</evidence>
<protein>
    <submittedName>
        <fullName evidence="8">Molybdopterin/thiamine biosynthesis adenylyltransferase/proteasome lid subunit RPN8/RPN11</fullName>
    </submittedName>
</protein>
<dbReference type="GO" id="GO:0006508">
    <property type="term" value="P:proteolysis"/>
    <property type="evidence" value="ECO:0007669"/>
    <property type="project" value="UniProtKB-KW"/>
</dbReference>
<proteinExistence type="predicted"/>
<evidence type="ECO:0000256" key="5">
    <source>
        <dbReference type="ARBA" id="ARBA00023049"/>
    </source>
</evidence>